<organism evidence="2 3">
    <name type="scientific">Paraburkholderia bannensis</name>
    <dbReference type="NCBI Taxonomy" id="765414"/>
    <lineage>
        <taxon>Bacteria</taxon>
        <taxon>Pseudomonadati</taxon>
        <taxon>Pseudomonadota</taxon>
        <taxon>Betaproteobacteria</taxon>
        <taxon>Burkholderiales</taxon>
        <taxon>Burkholderiaceae</taxon>
        <taxon>Paraburkholderia</taxon>
    </lineage>
</organism>
<keyword evidence="3" id="KW-1185">Reference proteome</keyword>
<feature type="region of interest" description="Disordered" evidence="1">
    <location>
        <begin position="1"/>
        <end position="45"/>
    </location>
</feature>
<dbReference type="EMBL" id="JACHBW010000009">
    <property type="protein sequence ID" value="MBB6103487.1"/>
    <property type="molecule type" value="Genomic_DNA"/>
</dbReference>
<feature type="compositionally biased region" description="Basic and acidic residues" evidence="1">
    <location>
        <begin position="1"/>
        <end position="12"/>
    </location>
</feature>
<name>A0A7W9TY09_9BURK</name>
<evidence type="ECO:0000313" key="3">
    <source>
        <dbReference type="Proteomes" id="UP000571554"/>
    </source>
</evidence>
<evidence type="ECO:0000313" key="2">
    <source>
        <dbReference type="EMBL" id="MBB6103487.1"/>
    </source>
</evidence>
<dbReference type="AlphaFoldDB" id="A0A7W9TY09"/>
<feature type="compositionally biased region" description="Polar residues" evidence="1">
    <location>
        <begin position="13"/>
        <end position="23"/>
    </location>
</feature>
<proteinExistence type="predicted"/>
<gene>
    <name evidence="2" type="ORF">F4827_003342</name>
</gene>
<evidence type="ECO:0000256" key="1">
    <source>
        <dbReference type="SAM" id="MobiDB-lite"/>
    </source>
</evidence>
<comment type="caution">
    <text evidence="2">The sequence shown here is derived from an EMBL/GenBank/DDBJ whole genome shotgun (WGS) entry which is preliminary data.</text>
</comment>
<reference evidence="2 3" key="1">
    <citation type="submission" date="2020-08" db="EMBL/GenBank/DDBJ databases">
        <title>Above-ground endophytic microbial communities from plants in different locations in the United States.</title>
        <authorList>
            <person name="Frank C."/>
        </authorList>
    </citation>
    <scope>NUCLEOTIDE SEQUENCE [LARGE SCALE GENOMIC DNA]</scope>
    <source>
        <strain evidence="2 3">WP4_2_2</strain>
    </source>
</reference>
<protein>
    <submittedName>
        <fullName evidence="2">Uncharacterized protein</fullName>
    </submittedName>
</protein>
<sequence>MVANYPDRDNEKILNSTWLTQGGSKARVGRPPPNKPQQIRKLFDN</sequence>
<dbReference type="Proteomes" id="UP000571554">
    <property type="component" value="Unassembled WGS sequence"/>
</dbReference>
<accession>A0A7W9TY09</accession>